<dbReference type="RefSeq" id="WP_071165972.1">
    <property type="nucleotide sequence ID" value="NZ_CP017781.1"/>
</dbReference>
<name>A0A1D9MBJ4_9RHOB</name>
<keyword evidence="2" id="KW-0732">Signal</keyword>
<feature type="region of interest" description="Disordered" evidence="1">
    <location>
        <begin position="78"/>
        <end position="140"/>
    </location>
</feature>
<evidence type="ECO:0008006" key="5">
    <source>
        <dbReference type="Google" id="ProtNLM"/>
    </source>
</evidence>
<reference evidence="3 4" key="1">
    <citation type="submission" date="2016-10" db="EMBL/GenBank/DDBJ databases">
        <title>Rhodobacter sp. LPB0142, isolated from sea water.</title>
        <authorList>
            <person name="Kim E."/>
            <person name="Yi H."/>
        </authorList>
    </citation>
    <scope>NUCLEOTIDE SEQUENCE [LARGE SCALE GENOMIC DNA]</scope>
    <source>
        <strain evidence="3 4">LPB0142</strain>
    </source>
</reference>
<organism evidence="3 4">
    <name type="scientific">Rhodobacter xanthinilyticus</name>
    <dbReference type="NCBI Taxonomy" id="1850250"/>
    <lineage>
        <taxon>Bacteria</taxon>
        <taxon>Pseudomonadati</taxon>
        <taxon>Pseudomonadota</taxon>
        <taxon>Alphaproteobacteria</taxon>
        <taxon>Rhodobacterales</taxon>
        <taxon>Rhodobacter group</taxon>
        <taxon>Rhodobacter</taxon>
    </lineage>
</organism>
<keyword evidence="4" id="KW-1185">Reference proteome</keyword>
<evidence type="ECO:0000313" key="4">
    <source>
        <dbReference type="Proteomes" id="UP000176562"/>
    </source>
</evidence>
<dbReference type="KEGG" id="rhp:LPB142_07345"/>
<feature type="chain" id="PRO_5009443572" description="Secreted protein" evidence="2">
    <location>
        <begin position="25"/>
        <end position="140"/>
    </location>
</feature>
<sequence>MNSKVLILAPLAALAAGLALPVLAQAPATAPQALLPAPATGSVSVQFLDANATPVTPAPAARRGERHADADGIGAIWQRVWHDDDDDDDARRGRKGDHHDDDDDDDDDGRGGPQAAPAGSVAPPKNGLFVPGGAPAVVTK</sequence>
<dbReference type="Proteomes" id="UP000176562">
    <property type="component" value="Chromosome"/>
</dbReference>
<evidence type="ECO:0000256" key="1">
    <source>
        <dbReference type="SAM" id="MobiDB-lite"/>
    </source>
</evidence>
<protein>
    <recommendedName>
        <fullName evidence="5">Secreted protein</fullName>
    </recommendedName>
</protein>
<dbReference type="STRING" id="1850250.LPB142_07345"/>
<dbReference type="EMBL" id="CP017781">
    <property type="protein sequence ID" value="AOZ69160.1"/>
    <property type="molecule type" value="Genomic_DNA"/>
</dbReference>
<evidence type="ECO:0000313" key="3">
    <source>
        <dbReference type="EMBL" id="AOZ69160.1"/>
    </source>
</evidence>
<proteinExistence type="predicted"/>
<dbReference type="AlphaFoldDB" id="A0A1D9MBJ4"/>
<feature type="signal peptide" evidence="2">
    <location>
        <begin position="1"/>
        <end position="24"/>
    </location>
</feature>
<gene>
    <name evidence="3" type="ORF">LPB142_07345</name>
</gene>
<evidence type="ECO:0000256" key="2">
    <source>
        <dbReference type="SAM" id="SignalP"/>
    </source>
</evidence>
<accession>A0A1D9MBJ4</accession>